<dbReference type="RefSeq" id="WP_052457417.1">
    <property type="nucleotide sequence ID" value="NZ_CDOG01000035.1"/>
</dbReference>
<dbReference type="InterPro" id="IPR037523">
    <property type="entry name" value="VOC_core"/>
</dbReference>
<protein>
    <submittedName>
        <fullName evidence="2">Putative Glyoxalase</fullName>
    </submittedName>
</protein>
<dbReference type="OrthoDB" id="9795306at2"/>
<dbReference type="PROSITE" id="PS51819">
    <property type="entry name" value="VOC"/>
    <property type="match status" value="1"/>
</dbReference>
<gene>
    <name evidence="2" type="ORF">CCYN74_400008</name>
</gene>
<organism evidence="2 3">
    <name type="scientific">Capnocytophaga cynodegmi</name>
    <dbReference type="NCBI Taxonomy" id="28189"/>
    <lineage>
        <taxon>Bacteria</taxon>
        <taxon>Pseudomonadati</taxon>
        <taxon>Bacteroidota</taxon>
        <taxon>Flavobacteriia</taxon>
        <taxon>Flavobacteriales</taxon>
        <taxon>Flavobacteriaceae</taxon>
        <taxon>Capnocytophaga</taxon>
    </lineage>
</organism>
<dbReference type="PANTHER" id="PTHR34109:SF1">
    <property type="entry name" value="VOC DOMAIN-CONTAINING PROTEIN"/>
    <property type="match status" value="1"/>
</dbReference>
<feature type="domain" description="VOC" evidence="1">
    <location>
        <begin position="9"/>
        <end position="129"/>
    </location>
</feature>
<dbReference type="PANTHER" id="PTHR34109">
    <property type="entry name" value="BNAUNNG04460D PROTEIN-RELATED"/>
    <property type="match status" value="1"/>
</dbReference>
<dbReference type="AlphaFoldDB" id="A0A0B7HR52"/>
<reference evidence="2 3" key="1">
    <citation type="submission" date="2015-01" db="EMBL/GenBank/DDBJ databases">
        <authorList>
            <person name="Xiang T."/>
            <person name="Song Y."/>
            <person name="Huang L."/>
            <person name="Wang B."/>
            <person name="Wu P."/>
        </authorList>
    </citation>
    <scope>NUCLEOTIDE SEQUENCE [LARGE SCALE GENOMIC DNA]</scope>
    <source>
        <strain evidence="2 3">Ccy74</strain>
    </source>
</reference>
<evidence type="ECO:0000313" key="2">
    <source>
        <dbReference type="EMBL" id="CEN40382.1"/>
    </source>
</evidence>
<dbReference type="InterPro" id="IPR029068">
    <property type="entry name" value="Glyas_Bleomycin-R_OHBP_Dase"/>
</dbReference>
<dbReference type="InterPro" id="IPR004360">
    <property type="entry name" value="Glyas_Fos-R_dOase_dom"/>
</dbReference>
<evidence type="ECO:0000259" key="1">
    <source>
        <dbReference type="PROSITE" id="PS51819"/>
    </source>
</evidence>
<dbReference type="SUPFAM" id="SSF54593">
    <property type="entry name" value="Glyoxalase/Bleomycin resistance protein/Dihydroxybiphenyl dioxygenase"/>
    <property type="match status" value="1"/>
</dbReference>
<sequence length="176" mass="19870">MTEKVNVPQGSHIVNALISTQDTRALISFLEKVFDAQEDKNALAISQSDGKIFNSSVTIGDTTMIIFDRKEGWKHTPSLLQVYVNDIDRKLATAESLGATVVTQPTDFYGGKLARFIDPQGNLWWLFELSEYDESDWISEETTEETDAVWTLEPDLDMTYIHDSLVGAMKKLNDFQ</sequence>
<proteinExistence type="predicted"/>
<accession>A0A0B7HR52</accession>
<dbReference type="Gene3D" id="3.10.180.10">
    <property type="entry name" value="2,3-Dihydroxybiphenyl 1,2-Dioxygenase, domain 1"/>
    <property type="match status" value="1"/>
</dbReference>
<evidence type="ECO:0000313" key="3">
    <source>
        <dbReference type="Proteomes" id="UP000038083"/>
    </source>
</evidence>
<name>A0A0B7HR52_9FLAO</name>
<dbReference type="Proteomes" id="UP000038083">
    <property type="component" value="Unassembled WGS sequence"/>
</dbReference>
<dbReference type="Pfam" id="PF00903">
    <property type="entry name" value="Glyoxalase"/>
    <property type="match status" value="1"/>
</dbReference>
<dbReference type="EMBL" id="CDOG01000035">
    <property type="protein sequence ID" value="CEN40382.1"/>
    <property type="molecule type" value="Genomic_DNA"/>
</dbReference>